<feature type="compositionally biased region" description="Low complexity" evidence="1">
    <location>
        <begin position="71"/>
        <end position="82"/>
    </location>
</feature>
<dbReference type="EMBL" id="BAFC01000058">
    <property type="protein sequence ID" value="GAB39113.1"/>
    <property type="molecule type" value="Genomic_DNA"/>
</dbReference>
<reference evidence="2 3" key="1">
    <citation type="submission" date="2012-02" db="EMBL/GenBank/DDBJ databases">
        <title>Whole genome shotgun sequence of Gordonia sputi NBRC 100414.</title>
        <authorList>
            <person name="Yoshida I."/>
            <person name="Hosoyama A."/>
            <person name="Tsuchikane K."/>
            <person name="Katsumata H."/>
            <person name="Yamazaki S."/>
            <person name="Fujita N."/>
        </authorList>
    </citation>
    <scope>NUCLEOTIDE SEQUENCE [LARGE SCALE GENOMIC DNA]</scope>
    <source>
        <strain evidence="2 3">NBRC 100414</strain>
    </source>
</reference>
<feature type="region of interest" description="Disordered" evidence="1">
    <location>
        <begin position="64"/>
        <end position="94"/>
    </location>
</feature>
<proteinExistence type="predicted"/>
<dbReference type="AlphaFoldDB" id="H5U055"/>
<dbReference type="eggNOG" id="ENOG502Z9YC">
    <property type="taxonomic scope" value="Bacteria"/>
</dbReference>
<gene>
    <name evidence="2" type="ORF">GOSPT_058_00660</name>
</gene>
<organism evidence="2 3">
    <name type="scientific">Gordonia sputi NBRC 100414</name>
    <dbReference type="NCBI Taxonomy" id="1089453"/>
    <lineage>
        <taxon>Bacteria</taxon>
        <taxon>Bacillati</taxon>
        <taxon>Actinomycetota</taxon>
        <taxon>Actinomycetes</taxon>
        <taxon>Mycobacteriales</taxon>
        <taxon>Gordoniaceae</taxon>
        <taxon>Gordonia</taxon>
    </lineage>
</organism>
<accession>H5U055</accession>
<protein>
    <submittedName>
        <fullName evidence="2">Uncharacterized protein</fullName>
    </submittedName>
</protein>
<keyword evidence="3" id="KW-1185">Reference proteome</keyword>
<evidence type="ECO:0000256" key="1">
    <source>
        <dbReference type="SAM" id="MobiDB-lite"/>
    </source>
</evidence>
<dbReference type="Proteomes" id="UP000005845">
    <property type="component" value="Unassembled WGS sequence"/>
</dbReference>
<evidence type="ECO:0000313" key="3">
    <source>
        <dbReference type="Proteomes" id="UP000005845"/>
    </source>
</evidence>
<comment type="caution">
    <text evidence="2">The sequence shown here is derived from an EMBL/GenBank/DDBJ whole genome shotgun (WGS) entry which is preliminary data.</text>
</comment>
<sequence>MRLVGSVIHPTIIPDSCNTLTGVSDPTRRTVRVPPPRRRSVRRRVTLGSTAAALASVLLVSGCGSESESDAGSGQPSGAQAGCTTTSTSGQRDANLIPIPPAAVTVTSTGNQPHRVVGSAPDRATPQHSTLSTTSSVTAADGTTEQTVDIPITASFHCTDNTDLEMTLGTSTSPDPTLNDQLKATKDAKAGVALGPGAAPVSLRLIPTKDSGSEARSAIEQSLVQVFQNSIPLPTEPIGVGATWRTERTITAATTLTQTITATLKAWDGNRVTIDFTTEESPVNSVYAIPGSDTTLTISRYSYTGSGTLVSDVTRGLPISGSGTYTGARELVGSDPANPLLQKIGFSYTWK</sequence>
<evidence type="ECO:0000313" key="2">
    <source>
        <dbReference type="EMBL" id="GAB39113.1"/>
    </source>
</evidence>
<feature type="region of interest" description="Disordered" evidence="1">
    <location>
        <begin position="19"/>
        <end position="39"/>
    </location>
</feature>
<feature type="compositionally biased region" description="Basic residues" evidence="1">
    <location>
        <begin position="29"/>
        <end position="39"/>
    </location>
</feature>
<name>H5U055_9ACTN</name>
<feature type="compositionally biased region" description="Polar residues" evidence="1">
    <location>
        <begin position="83"/>
        <end position="92"/>
    </location>
</feature>
<feature type="region of interest" description="Disordered" evidence="1">
    <location>
        <begin position="107"/>
        <end position="139"/>
    </location>
</feature>
<feature type="compositionally biased region" description="Low complexity" evidence="1">
    <location>
        <begin position="129"/>
        <end position="138"/>
    </location>
</feature>